<proteinExistence type="predicted"/>
<dbReference type="InterPro" id="IPR010982">
    <property type="entry name" value="Lambda_DNA-bd_dom_sf"/>
</dbReference>
<dbReference type="Proteomes" id="UP001595923">
    <property type="component" value="Unassembled WGS sequence"/>
</dbReference>
<dbReference type="PROSITE" id="PS50932">
    <property type="entry name" value="HTH_LACI_2"/>
    <property type="match status" value="1"/>
</dbReference>
<dbReference type="Gene3D" id="3.40.50.2300">
    <property type="match status" value="2"/>
</dbReference>
<dbReference type="SUPFAM" id="SSF53822">
    <property type="entry name" value="Periplasmic binding protein-like I"/>
    <property type="match status" value="1"/>
</dbReference>
<keyword evidence="7" id="KW-1185">Reference proteome</keyword>
<dbReference type="PROSITE" id="PS00356">
    <property type="entry name" value="HTH_LACI_1"/>
    <property type="match status" value="1"/>
</dbReference>
<name>A0ABV9E467_9ACTN</name>
<organism evidence="6 7">
    <name type="scientific">Nocardiopsis mangrovi</name>
    <dbReference type="NCBI Taxonomy" id="1179818"/>
    <lineage>
        <taxon>Bacteria</taxon>
        <taxon>Bacillati</taxon>
        <taxon>Actinomycetota</taxon>
        <taxon>Actinomycetes</taxon>
        <taxon>Streptosporangiales</taxon>
        <taxon>Nocardiopsidaceae</taxon>
        <taxon>Nocardiopsis</taxon>
    </lineage>
</organism>
<dbReference type="RefSeq" id="WP_378580266.1">
    <property type="nucleotide sequence ID" value="NZ_JBHSFQ010000051.1"/>
</dbReference>
<dbReference type="PANTHER" id="PTHR30146">
    <property type="entry name" value="LACI-RELATED TRANSCRIPTIONAL REPRESSOR"/>
    <property type="match status" value="1"/>
</dbReference>
<dbReference type="Pfam" id="PF00356">
    <property type="entry name" value="LacI"/>
    <property type="match status" value="1"/>
</dbReference>
<dbReference type="GO" id="GO:0003677">
    <property type="term" value="F:DNA binding"/>
    <property type="evidence" value="ECO:0007669"/>
    <property type="project" value="UniProtKB-KW"/>
</dbReference>
<keyword evidence="2" id="KW-0805">Transcription regulation</keyword>
<keyword evidence="3 6" id="KW-0238">DNA-binding</keyword>
<evidence type="ECO:0000259" key="5">
    <source>
        <dbReference type="PROSITE" id="PS50932"/>
    </source>
</evidence>
<dbReference type="EMBL" id="JBHSFQ010000051">
    <property type="protein sequence ID" value="MFC4565882.1"/>
    <property type="molecule type" value="Genomic_DNA"/>
</dbReference>
<dbReference type="SUPFAM" id="SSF47413">
    <property type="entry name" value="lambda repressor-like DNA-binding domains"/>
    <property type="match status" value="1"/>
</dbReference>
<dbReference type="Gene3D" id="1.10.260.40">
    <property type="entry name" value="lambda repressor-like DNA-binding domains"/>
    <property type="match status" value="1"/>
</dbReference>
<accession>A0ABV9E467</accession>
<evidence type="ECO:0000313" key="7">
    <source>
        <dbReference type="Proteomes" id="UP001595923"/>
    </source>
</evidence>
<dbReference type="PANTHER" id="PTHR30146:SF148">
    <property type="entry name" value="HTH-TYPE TRANSCRIPTIONAL REPRESSOR PURR-RELATED"/>
    <property type="match status" value="1"/>
</dbReference>
<sequence>MPKVGGRVGIGDVAAAAGVSTTTVSHVLSGNRPVRASTRAQVEAAIRQLGYRPDPSARSLRIQRTENVALVVPDITNPFFPQLAAGMQDILHPEGYLISVSDAALPVRSLDAVVQHLLDRRMDGIVMAPHFATSVHHTRIAESGAKLIRLSGSVDDGLGDIVRSDDAAGVASVVHHLVERGYRRIAFINGEETAEPGRLRIAGYRLGLSEAGLAYDSRLVHTGTFTRDGGMTGAEALLRGDARPDAIVCANDLIAVGAMDALRRRGLSIPGDIALTGYDDIEAAALLSPSLTTVHNPAREIGRSCARLLLDRLADGYDGPPRDVVLPNRLIPRESS</sequence>
<evidence type="ECO:0000256" key="3">
    <source>
        <dbReference type="ARBA" id="ARBA00023125"/>
    </source>
</evidence>
<keyword evidence="1" id="KW-0678">Repressor</keyword>
<keyword evidence="4" id="KW-0804">Transcription</keyword>
<reference evidence="7" key="1">
    <citation type="journal article" date="2019" name="Int. J. Syst. Evol. Microbiol.">
        <title>The Global Catalogue of Microorganisms (GCM) 10K type strain sequencing project: providing services to taxonomists for standard genome sequencing and annotation.</title>
        <authorList>
            <consortium name="The Broad Institute Genomics Platform"/>
            <consortium name="The Broad Institute Genome Sequencing Center for Infectious Disease"/>
            <person name="Wu L."/>
            <person name="Ma J."/>
        </authorList>
    </citation>
    <scope>NUCLEOTIDE SEQUENCE [LARGE SCALE GENOMIC DNA]</scope>
    <source>
        <strain evidence="7">XZYJ18</strain>
    </source>
</reference>
<comment type="caution">
    <text evidence="6">The sequence shown here is derived from an EMBL/GenBank/DDBJ whole genome shotgun (WGS) entry which is preliminary data.</text>
</comment>
<dbReference type="Pfam" id="PF13377">
    <property type="entry name" value="Peripla_BP_3"/>
    <property type="match status" value="1"/>
</dbReference>
<dbReference type="InterPro" id="IPR028082">
    <property type="entry name" value="Peripla_BP_I"/>
</dbReference>
<feature type="domain" description="HTH lacI-type" evidence="5">
    <location>
        <begin position="8"/>
        <end position="62"/>
    </location>
</feature>
<evidence type="ECO:0000256" key="4">
    <source>
        <dbReference type="ARBA" id="ARBA00023163"/>
    </source>
</evidence>
<dbReference type="InterPro" id="IPR000843">
    <property type="entry name" value="HTH_LacI"/>
</dbReference>
<evidence type="ECO:0000256" key="2">
    <source>
        <dbReference type="ARBA" id="ARBA00023015"/>
    </source>
</evidence>
<evidence type="ECO:0000256" key="1">
    <source>
        <dbReference type="ARBA" id="ARBA00022491"/>
    </source>
</evidence>
<evidence type="ECO:0000313" key="6">
    <source>
        <dbReference type="EMBL" id="MFC4565882.1"/>
    </source>
</evidence>
<dbReference type="CDD" id="cd06267">
    <property type="entry name" value="PBP1_LacI_sugar_binding-like"/>
    <property type="match status" value="1"/>
</dbReference>
<dbReference type="CDD" id="cd01392">
    <property type="entry name" value="HTH_LacI"/>
    <property type="match status" value="1"/>
</dbReference>
<dbReference type="SMART" id="SM00354">
    <property type="entry name" value="HTH_LACI"/>
    <property type="match status" value="1"/>
</dbReference>
<dbReference type="InterPro" id="IPR046335">
    <property type="entry name" value="LacI/GalR-like_sensor"/>
</dbReference>
<gene>
    <name evidence="6" type="ORF">ACFO4E_28820</name>
</gene>
<protein>
    <submittedName>
        <fullName evidence="6">LacI family DNA-binding transcriptional regulator</fullName>
    </submittedName>
</protein>